<comment type="caution">
    <text evidence="1">The sequence shown here is derived from an EMBL/GenBank/DDBJ whole genome shotgun (WGS) entry which is preliminary data.</text>
</comment>
<gene>
    <name evidence="1" type="ORF">E2C01_034619</name>
</gene>
<protein>
    <submittedName>
        <fullName evidence="1">Uncharacterized protein</fullName>
    </submittedName>
</protein>
<organism evidence="1 2">
    <name type="scientific">Portunus trituberculatus</name>
    <name type="common">Swimming crab</name>
    <name type="synonym">Neptunus trituberculatus</name>
    <dbReference type="NCBI Taxonomy" id="210409"/>
    <lineage>
        <taxon>Eukaryota</taxon>
        <taxon>Metazoa</taxon>
        <taxon>Ecdysozoa</taxon>
        <taxon>Arthropoda</taxon>
        <taxon>Crustacea</taxon>
        <taxon>Multicrustacea</taxon>
        <taxon>Malacostraca</taxon>
        <taxon>Eumalacostraca</taxon>
        <taxon>Eucarida</taxon>
        <taxon>Decapoda</taxon>
        <taxon>Pleocyemata</taxon>
        <taxon>Brachyura</taxon>
        <taxon>Eubrachyura</taxon>
        <taxon>Portunoidea</taxon>
        <taxon>Portunidae</taxon>
        <taxon>Portuninae</taxon>
        <taxon>Portunus</taxon>
    </lineage>
</organism>
<dbReference type="Proteomes" id="UP000324222">
    <property type="component" value="Unassembled WGS sequence"/>
</dbReference>
<evidence type="ECO:0000313" key="1">
    <source>
        <dbReference type="EMBL" id="MPC41039.1"/>
    </source>
</evidence>
<proteinExistence type="predicted"/>
<dbReference type="EMBL" id="VSRR010004899">
    <property type="protein sequence ID" value="MPC41039.1"/>
    <property type="molecule type" value="Genomic_DNA"/>
</dbReference>
<reference evidence="1 2" key="1">
    <citation type="submission" date="2019-05" db="EMBL/GenBank/DDBJ databases">
        <title>Another draft genome of Portunus trituberculatus and its Hox gene families provides insights of decapod evolution.</title>
        <authorList>
            <person name="Jeong J.-H."/>
            <person name="Song I."/>
            <person name="Kim S."/>
            <person name="Choi T."/>
            <person name="Kim D."/>
            <person name="Ryu S."/>
            <person name="Kim W."/>
        </authorList>
    </citation>
    <scope>NUCLEOTIDE SEQUENCE [LARGE SCALE GENOMIC DNA]</scope>
    <source>
        <tissue evidence="1">Muscle</tissue>
    </source>
</reference>
<sequence>MGHKVWDAATQICPRQTAPQYRILNWPFSPHAHLTQSVNAPPPSQSLLPGKRHCINHTTLQLRQFLHNRVLSQVLPHSRPAQLHERAITAAAARDTINTCPLGCISGNKIPDTQQQHLTATMN</sequence>
<accession>A0A5B7F739</accession>
<keyword evidence="2" id="KW-1185">Reference proteome</keyword>
<name>A0A5B7F739_PORTR</name>
<dbReference type="AlphaFoldDB" id="A0A5B7F739"/>
<evidence type="ECO:0000313" key="2">
    <source>
        <dbReference type="Proteomes" id="UP000324222"/>
    </source>
</evidence>